<dbReference type="AlphaFoldDB" id="A0A3M3JG74"/>
<dbReference type="EMBL" id="RBOV01000278">
    <property type="protein sequence ID" value="RMN09749.1"/>
    <property type="molecule type" value="Genomic_DNA"/>
</dbReference>
<organism evidence="1 2">
    <name type="scientific">Pseudomonas syringae pv. coriandricola</name>
    <dbReference type="NCBI Taxonomy" id="264453"/>
    <lineage>
        <taxon>Bacteria</taxon>
        <taxon>Pseudomonadati</taxon>
        <taxon>Pseudomonadota</taxon>
        <taxon>Gammaproteobacteria</taxon>
        <taxon>Pseudomonadales</taxon>
        <taxon>Pseudomonadaceae</taxon>
        <taxon>Pseudomonas</taxon>
    </lineage>
</organism>
<name>A0A3M3JG74_9PSED</name>
<sequence length="73" mass="7672">MGCWRGIERRTARSQATFCEHFTGLEVHKDLGFCPQGVGADSSAMGCVAVLKQATLVVSGAPKQLVLLPVPGS</sequence>
<accession>A0A3M3JG74</accession>
<comment type="caution">
    <text evidence="1">The sequence shown here is derived from an EMBL/GenBank/DDBJ whole genome shotgun (WGS) entry which is preliminary data.</text>
</comment>
<evidence type="ECO:0000313" key="2">
    <source>
        <dbReference type="Proteomes" id="UP000271468"/>
    </source>
</evidence>
<evidence type="ECO:0000313" key="1">
    <source>
        <dbReference type="EMBL" id="RMN09749.1"/>
    </source>
</evidence>
<dbReference type="Proteomes" id="UP000271468">
    <property type="component" value="Unassembled WGS sequence"/>
</dbReference>
<reference evidence="1 2" key="1">
    <citation type="submission" date="2018-08" db="EMBL/GenBank/DDBJ databases">
        <title>Recombination of ecologically and evolutionarily significant loci maintains genetic cohesion in the Pseudomonas syringae species complex.</title>
        <authorList>
            <person name="Dillon M."/>
            <person name="Thakur S."/>
            <person name="Almeida R.N.D."/>
            <person name="Weir B.S."/>
            <person name="Guttman D.S."/>
        </authorList>
    </citation>
    <scope>NUCLEOTIDE SEQUENCE [LARGE SCALE GENOMIC DNA]</scope>
    <source>
        <strain evidence="1 2">ICMP 12341</strain>
    </source>
</reference>
<protein>
    <submittedName>
        <fullName evidence="1">Uncharacterized protein</fullName>
    </submittedName>
</protein>
<gene>
    <name evidence="1" type="ORF">ALQ65_04537</name>
</gene>
<proteinExistence type="predicted"/>